<reference evidence="2 3" key="1">
    <citation type="submission" date="2020-08" db="EMBL/GenBank/DDBJ databases">
        <title>Genomic Encyclopedia of Type Strains, Phase IV (KMG-IV): sequencing the most valuable type-strain genomes for metagenomic binning, comparative biology and taxonomic classification.</title>
        <authorList>
            <person name="Goeker M."/>
        </authorList>
    </citation>
    <scope>NUCLEOTIDE SEQUENCE [LARGE SCALE GENOMIC DNA]</scope>
    <source>
        <strain evidence="2 3">DSM 2461</strain>
    </source>
</reference>
<gene>
    <name evidence="2" type="ORF">HNR50_004188</name>
</gene>
<evidence type="ECO:0000313" key="2">
    <source>
        <dbReference type="EMBL" id="MBB6482488.1"/>
    </source>
</evidence>
<comment type="caution">
    <text evidence="2">The sequence shown here is derived from an EMBL/GenBank/DDBJ whole genome shotgun (WGS) entry which is preliminary data.</text>
</comment>
<dbReference type="RefSeq" id="WP_184748727.1">
    <property type="nucleotide sequence ID" value="NZ_JACHGJ010000013.1"/>
</dbReference>
<feature type="region of interest" description="Disordered" evidence="1">
    <location>
        <begin position="74"/>
        <end position="95"/>
    </location>
</feature>
<dbReference type="EMBL" id="JACHGJ010000013">
    <property type="protein sequence ID" value="MBB6482488.1"/>
    <property type="molecule type" value="Genomic_DNA"/>
</dbReference>
<dbReference type="Proteomes" id="UP000587760">
    <property type="component" value="Unassembled WGS sequence"/>
</dbReference>
<name>A0A841RIZ5_9SPIO</name>
<proteinExistence type="predicted"/>
<organism evidence="2 3">
    <name type="scientific">Spirochaeta isovalerica</name>
    <dbReference type="NCBI Taxonomy" id="150"/>
    <lineage>
        <taxon>Bacteria</taxon>
        <taxon>Pseudomonadati</taxon>
        <taxon>Spirochaetota</taxon>
        <taxon>Spirochaetia</taxon>
        <taxon>Spirochaetales</taxon>
        <taxon>Spirochaetaceae</taxon>
        <taxon>Spirochaeta</taxon>
    </lineage>
</organism>
<evidence type="ECO:0000313" key="3">
    <source>
        <dbReference type="Proteomes" id="UP000587760"/>
    </source>
</evidence>
<keyword evidence="3" id="KW-1185">Reference proteome</keyword>
<evidence type="ECO:0000256" key="1">
    <source>
        <dbReference type="SAM" id="MobiDB-lite"/>
    </source>
</evidence>
<accession>A0A841RIZ5</accession>
<protein>
    <submittedName>
        <fullName evidence="2">Uncharacterized protein</fullName>
    </submittedName>
</protein>
<dbReference type="AlphaFoldDB" id="A0A841RIZ5"/>
<sequence>MEIVEGITENYLIMYIERDAEGHIKKVLDADGSEVEKQMLAHSFLASGCEGGFIYKDDFIEMDNYYEFRKDKASRHQRFKSRKLPKTVKPKASKS</sequence>